<keyword evidence="3 4" id="KW-0436">Ligase</keyword>
<feature type="domain" description="Flavoprotein" evidence="5">
    <location>
        <begin position="8"/>
        <end position="176"/>
    </location>
</feature>
<comment type="cofactor">
    <cofactor evidence="3">
        <name>FMN</name>
        <dbReference type="ChEBI" id="CHEBI:58210"/>
    </cofactor>
    <text evidence="3">Binds 1 FMN per subunit.</text>
</comment>
<dbReference type="UniPathway" id="UPA00241">
    <property type="reaction ID" value="UER00353"/>
</dbReference>
<organism evidence="7 8">
    <name type="scientific">Pseudofulvimonas gallinarii</name>
    <dbReference type="NCBI Taxonomy" id="634155"/>
    <lineage>
        <taxon>Bacteria</taxon>
        <taxon>Pseudomonadati</taxon>
        <taxon>Pseudomonadota</taxon>
        <taxon>Gammaproteobacteria</taxon>
        <taxon>Lysobacterales</taxon>
        <taxon>Rhodanobacteraceae</taxon>
        <taxon>Pseudofulvimonas</taxon>
    </lineage>
</organism>
<keyword evidence="3" id="KW-0479">Metal-binding</keyword>
<dbReference type="PANTHER" id="PTHR14359">
    <property type="entry name" value="HOMO-OLIGOMERIC FLAVIN CONTAINING CYS DECARBOXYLASE FAMILY"/>
    <property type="match status" value="1"/>
</dbReference>
<keyword evidence="2 3" id="KW-0456">Lyase</keyword>
<feature type="binding site" evidence="3">
    <location>
        <position position="340"/>
    </location>
    <ligand>
        <name>CTP</name>
        <dbReference type="ChEBI" id="CHEBI:37563"/>
    </ligand>
</feature>
<evidence type="ECO:0000256" key="2">
    <source>
        <dbReference type="ARBA" id="ARBA00023239"/>
    </source>
</evidence>
<keyword evidence="1 3" id="KW-0210">Decarboxylase</keyword>
<reference evidence="7 8" key="1">
    <citation type="submission" date="2019-03" db="EMBL/GenBank/DDBJ databases">
        <title>Genomic Encyclopedia of Type Strains, Phase IV (KMG-IV): sequencing the most valuable type-strain genomes for metagenomic binning, comparative biology and taxonomic classification.</title>
        <authorList>
            <person name="Goeker M."/>
        </authorList>
    </citation>
    <scope>NUCLEOTIDE SEQUENCE [LARGE SCALE GENOMIC DNA]</scope>
    <source>
        <strain evidence="7 8">DSM 21944</strain>
    </source>
</reference>
<dbReference type="GO" id="GO:0015941">
    <property type="term" value="P:pantothenate catabolic process"/>
    <property type="evidence" value="ECO:0007669"/>
    <property type="project" value="InterPro"/>
</dbReference>
<feature type="active site" description="Proton donor" evidence="3">
    <location>
        <position position="159"/>
    </location>
</feature>
<dbReference type="Gene3D" id="3.40.50.1950">
    <property type="entry name" value="Flavin prenyltransferase-like"/>
    <property type="match status" value="1"/>
</dbReference>
<dbReference type="InterPro" id="IPR005252">
    <property type="entry name" value="CoaBC"/>
</dbReference>
<dbReference type="Proteomes" id="UP000294599">
    <property type="component" value="Unassembled WGS sequence"/>
</dbReference>
<feature type="region of interest" description="Phosphopantothenate--cysteine ligase" evidence="3">
    <location>
        <begin position="190"/>
        <end position="402"/>
    </location>
</feature>
<evidence type="ECO:0000256" key="3">
    <source>
        <dbReference type="HAMAP-Rule" id="MF_02225"/>
    </source>
</evidence>
<feature type="binding site" evidence="3">
    <location>
        <position position="278"/>
    </location>
    <ligand>
        <name>CTP</name>
        <dbReference type="ChEBI" id="CHEBI:37563"/>
    </ligand>
</feature>
<feature type="domain" description="DNA/pantothenate metabolism flavoprotein C-terminal" evidence="6">
    <location>
        <begin position="185"/>
        <end position="392"/>
    </location>
</feature>
<dbReference type="GO" id="GO:0010181">
    <property type="term" value="F:FMN binding"/>
    <property type="evidence" value="ECO:0007669"/>
    <property type="project" value="UniProtKB-UniRule"/>
</dbReference>
<comment type="function">
    <text evidence="3">Catalyzes two sequential steps in the biosynthesis of coenzyme A. In the first step cysteine is conjugated to 4'-phosphopantothenate to form 4-phosphopantothenoylcysteine. In the second step the latter compound is decarboxylated to form 4'-phosphopantotheine.</text>
</comment>
<evidence type="ECO:0000256" key="4">
    <source>
        <dbReference type="RuleBase" id="RU364078"/>
    </source>
</evidence>
<keyword evidence="3" id="KW-0460">Magnesium</keyword>
<proteinExistence type="inferred from homology"/>
<comment type="similarity">
    <text evidence="3 4">In the C-terminal section; belongs to the PPC synthetase family.</text>
</comment>
<dbReference type="HAMAP" id="MF_02225">
    <property type="entry name" value="CoaBC"/>
    <property type="match status" value="1"/>
</dbReference>
<keyword evidence="8" id="KW-1185">Reference proteome</keyword>
<dbReference type="Pfam" id="PF04127">
    <property type="entry name" value="DFP"/>
    <property type="match status" value="1"/>
</dbReference>
<keyword evidence="3 4" id="KW-0288">FMN</keyword>
<dbReference type="GO" id="GO:0015937">
    <property type="term" value="P:coenzyme A biosynthetic process"/>
    <property type="evidence" value="ECO:0007669"/>
    <property type="project" value="UniProtKB-UniRule"/>
</dbReference>
<dbReference type="Gene3D" id="3.40.50.10300">
    <property type="entry name" value="CoaB-like"/>
    <property type="match status" value="1"/>
</dbReference>
<comment type="function">
    <text evidence="4">Catalyzes two steps in the biosynthesis of coenzyme A. In the first step cysteine is conjugated to 4'-phosphopantothenate to form 4-phosphopantothenoylcysteine, in the latter compound is decarboxylated to form 4'-phosphopantotheine.</text>
</comment>
<gene>
    <name evidence="3" type="primary">coaBC</name>
    <name evidence="7" type="ORF">EDC25_1089</name>
</gene>
<keyword evidence="3" id="KW-0511">Multifunctional enzyme</keyword>
<dbReference type="GO" id="GO:0004633">
    <property type="term" value="F:phosphopantothenoylcysteine decarboxylase activity"/>
    <property type="evidence" value="ECO:0007669"/>
    <property type="project" value="UniProtKB-UniRule"/>
</dbReference>
<dbReference type="InterPro" id="IPR036551">
    <property type="entry name" value="Flavin_trans-like"/>
</dbReference>
<feature type="region of interest" description="Phosphopantothenoylcysteine decarboxylase" evidence="3">
    <location>
        <begin position="1"/>
        <end position="189"/>
    </location>
</feature>
<dbReference type="EMBL" id="SMAF01000008">
    <property type="protein sequence ID" value="TCS98430.1"/>
    <property type="molecule type" value="Genomic_DNA"/>
</dbReference>
<dbReference type="NCBIfam" id="TIGR00521">
    <property type="entry name" value="coaBC_dfp"/>
    <property type="match status" value="1"/>
</dbReference>
<dbReference type="InterPro" id="IPR003382">
    <property type="entry name" value="Flavoprotein"/>
</dbReference>
<dbReference type="EC" id="6.3.2.5" evidence="3"/>
<name>A0A4R3LFX8_9GAMM</name>
<dbReference type="GO" id="GO:0071513">
    <property type="term" value="C:phosphopantothenoylcysteine decarboxylase complex"/>
    <property type="evidence" value="ECO:0007669"/>
    <property type="project" value="TreeGrafter"/>
</dbReference>
<dbReference type="OrthoDB" id="9802554at2"/>
<comment type="catalytic activity">
    <reaction evidence="3 4">
        <text>(R)-4'-phosphopantothenate + L-cysteine + CTP = N-[(R)-4-phosphopantothenoyl]-L-cysteine + CMP + diphosphate + H(+)</text>
        <dbReference type="Rhea" id="RHEA:19397"/>
        <dbReference type="ChEBI" id="CHEBI:10986"/>
        <dbReference type="ChEBI" id="CHEBI:15378"/>
        <dbReference type="ChEBI" id="CHEBI:33019"/>
        <dbReference type="ChEBI" id="CHEBI:35235"/>
        <dbReference type="ChEBI" id="CHEBI:37563"/>
        <dbReference type="ChEBI" id="CHEBI:59458"/>
        <dbReference type="ChEBI" id="CHEBI:60377"/>
        <dbReference type="EC" id="6.3.2.5"/>
    </reaction>
</comment>
<comment type="similarity">
    <text evidence="3 4">In the N-terminal section; belongs to the HFCD (homo-oligomeric flavin containing Cys decarboxylase) superfamily.</text>
</comment>
<sequence length="402" mass="41912">MSPLADQRILLGVCGGIAAYKAAELVRRLRERAAEVQVVLTGSAGHFVGEATFQALSGRPVRSSLWDAQAEAAMGHIELARWATAVVVAPASANTLAKLANGLADDLLGTLVLASRAPLWLAPAMNQAMWAHPATQANIERLRQRGAQVIGPGVGDQACGDVGAGRMSEPMEIVAALETPGSGRLAGRHVLVSAGPTYEDLDPVRYLGNRSSGRMGFAIAGRAAALGASVTLVAGPVALPTPAGVRRTDVRSAAQMRDAVLAAAGSADVYIGAAAVADYRPRLLAADKIKKTQDSLTLELERTPDILGELGSRRQRPMLVGFAAETGDVESYARDKLARKNLDLIAANHVGEGKGFEVADNALVVYAADGAVIDLGEADKTELAARLLDVVVDRLVEKDGRA</sequence>
<dbReference type="SUPFAM" id="SSF102645">
    <property type="entry name" value="CoaB-like"/>
    <property type="match status" value="1"/>
</dbReference>
<protein>
    <recommendedName>
        <fullName evidence="3">Coenzyme A biosynthesis bifunctional protein CoaBC</fullName>
    </recommendedName>
    <alternativeName>
        <fullName evidence="3">DNA/pantothenate metabolism flavoprotein</fullName>
    </alternativeName>
    <alternativeName>
        <fullName evidence="3">Phosphopantothenoylcysteine synthetase/decarboxylase</fullName>
        <shortName evidence="3">PPCS-PPCDC</shortName>
    </alternativeName>
    <domain>
        <recommendedName>
            <fullName evidence="3">Phosphopantothenoylcysteine decarboxylase</fullName>
            <shortName evidence="3">PPC decarboxylase</shortName>
            <shortName evidence="3">PPC-DC</shortName>
            <ecNumber evidence="3">4.1.1.36</ecNumber>
        </recommendedName>
        <alternativeName>
            <fullName evidence="3">CoaC</fullName>
        </alternativeName>
    </domain>
    <domain>
        <recommendedName>
            <fullName evidence="3">Phosphopantothenate--cysteine ligase</fullName>
            <ecNumber evidence="3">6.3.2.5</ecNumber>
        </recommendedName>
        <alternativeName>
            <fullName evidence="3">CoaB</fullName>
        </alternativeName>
        <alternativeName>
            <fullName evidence="3">Phosphopantothenoylcysteine synthetase</fullName>
            <shortName evidence="3">PPC synthetase</shortName>
            <shortName evidence="3">PPC-S</shortName>
        </alternativeName>
    </domain>
</protein>
<evidence type="ECO:0000259" key="6">
    <source>
        <dbReference type="Pfam" id="PF04127"/>
    </source>
</evidence>
<comment type="caution">
    <text evidence="3">Lacks conserved residue(s) required for the propagation of feature annotation.</text>
</comment>
<dbReference type="RefSeq" id="WP_123522467.1">
    <property type="nucleotide sequence ID" value="NZ_JBHLWF010000087.1"/>
</dbReference>
<dbReference type="AlphaFoldDB" id="A0A4R3LFX8"/>
<dbReference type="Pfam" id="PF02441">
    <property type="entry name" value="Flavoprotein"/>
    <property type="match status" value="1"/>
</dbReference>
<evidence type="ECO:0000313" key="7">
    <source>
        <dbReference type="EMBL" id="TCS98430.1"/>
    </source>
</evidence>
<comment type="caution">
    <text evidence="7">The sequence shown here is derived from an EMBL/GenBank/DDBJ whole genome shotgun (WGS) entry which is preliminary data.</text>
</comment>
<dbReference type="GO" id="GO:0046872">
    <property type="term" value="F:metal ion binding"/>
    <property type="evidence" value="ECO:0007669"/>
    <property type="project" value="UniProtKB-KW"/>
</dbReference>
<keyword evidence="3 4" id="KW-0285">Flavoprotein</keyword>
<comment type="pathway">
    <text evidence="3 4">Cofactor biosynthesis; coenzyme A biosynthesis; CoA from (R)-pantothenate: step 2/5.</text>
</comment>
<dbReference type="InterPro" id="IPR035929">
    <property type="entry name" value="CoaB-like_sf"/>
</dbReference>
<dbReference type="SUPFAM" id="SSF52507">
    <property type="entry name" value="Homo-oligomeric flavin-containing Cys decarboxylases, HFCD"/>
    <property type="match status" value="1"/>
</dbReference>
<comment type="cofactor">
    <cofactor evidence="3">
        <name>Mg(2+)</name>
        <dbReference type="ChEBI" id="CHEBI:18420"/>
    </cofactor>
</comment>
<dbReference type="EC" id="4.1.1.36" evidence="3"/>
<evidence type="ECO:0000313" key="8">
    <source>
        <dbReference type="Proteomes" id="UP000294599"/>
    </source>
</evidence>
<evidence type="ECO:0000259" key="5">
    <source>
        <dbReference type="Pfam" id="PF02441"/>
    </source>
</evidence>
<feature type="binding site" evidence="3">
    <location>
        <position position="288"/>
    </location>
    <ligand>
        <name>CTP</name>
        <dbReference type="ChEBI" id="CHEBI:37563"/>
    </ligand>
</feature>
<evidence type="ECO:0000256" key="1">
    <source>
        <dbReference type="ARBA" id="ARBA00022793"/>
    </source>
</evidence>
<accession>A0A4R3LFX8</accession>
<dbReference type="GO" id="GO:0004632">
    <property type="term" value="F:phosphopantothenate--cysteine ligase activity"/>
    <property type="evidence" value="ECO:0007669"/>
    <property type="project" value="UniProtKB-UniRule"/>
</dbReference>
<comment type="pathway">
    <text evidence="3 4">Cofactor biosynthesis; coenzyme A biosynthesis; CoA from (R)-pantothenate: step 3/5.</text>
</comment>
<feature type="binding site" evidence="3">
    <location>
        <position position="336"/>
    </location>
    <ligand>
        <name>CTP</name>
        <dbReference type="ChEBI" id="CHEBI:37563"/>
    </ligand>
</feature>
<dbReference type="PANTHER" id="PTHR14359:SF6">
    <property type="entry name" value="PHOSPHOPANTOTHENOYLCYSTEINE DECARBOXYLASE"/>
    <property type="match status" value="1"/>
</dbReference>
<dbReference type="InterPro" id="IPR007085">
    <property type="entry name" value="DNA/pantothenate-metab_flavo_C"/>
</dbReference>
<feature type="binding site" evidence="3">
    <location>
        <position position="322"/>
    </location>
    <ligand>
        <name>CTP</name>
        <dbReference type="ChEBI" id="CHEBI:37563"/>
    </ligand>
</feature>
<feature type="binding site" evidence="3">
    <location>
        <begin position="304"/>
        <end position="307"/>
    </location>
    <ligand>
        <name>CTP</name>
        <dbReference type="ChEBI" id="CHEBI:37563"/>
    </ligand>
</feature>
<comment type="catalytic activity">
    <reaction evidence="3 4">
        <text>N-[(R)-4-phosphopantothenoyl]-L-cysteine + H(+) = (R)-4'-phosphopantetheine + CO2</text>
        <dbReference type="Rhea" id="RHEA:16793"/>
        <dbReference type="ChEBI" id="CHEBI:15378"/>
        <dbReference type="ChEBI" id="CHEBI:16526"/>
        <dbReference type="ChEBI" id="CHEBI:59458"/>
        <dbReference type="ChEBI" id="CHEBI:61723"/>
        <dbReference type="EC" id="4.1.1.36"/>
    </reaction>
</comment>